<dbReference type="SUPFAM" id="SSF51126">
    <property type="entry name" value="Pectin lyase-like"/>
    <property type="match status" value="1"/>
</dbReference>
<evidence type="ECO:0000256" key="4">
    <source>
        <dbReference type="ARBA" id="ARBA00023180"/>
    </source>
</evidence>
<evidence type="ECO:0000256" key="2">
    <source>
        <dbReference type="ARBA" id="ARBA00022475"/>
    </source>
</evidence>
<keyword evidence="2" id="KW-0472">Membrane</keyword>
<dbReference type="Proteomes" id="UP000192582">
    <property type="component" value="Unassembled WGS sequence"/>
</dbReference>
<dbReference type="GO" id="GO:0005886">
    <property type="term" value="C:plasma membrane"/>
    <property type="evidence" value="ECO:0007669"/>
    <property type="project" value="UniProtKB-SubCell"/>
</dbReference>
<sequence>MGAAVTIPAGKAVVLDVSPPRLASLTVQGRLTFAEKDLDLKADWIMLDGGTLEVGREGQPFAHRATLTLTDARPGENVMDMGDKLIGVMDGGHLELHGQPRLSWTRLAQTARVGSTALRLQTSPNWGPGDRLVLASTDFDAAQQETVTVRSVSGSTVTLTAPLKFMHFGEVQTFGGGTLDERAEVGLLTRNVTVQGSVERRNEAFGGQIMVMRGGQARVEGTELTRMGQAGLLRRYPLHFHMVGSARASYVRGNSLHDLFNRCLTLHGTNDLNVDGNVMTGTVGHCLFLEDGAETGNVITDNLVLGTRAPDSKKGEKAVLPSDTGFPGPSSYWISNPANTLRGNVAAGGDGVGFWYALAEHPTGLSRSEGIWPQRTPLTAFENNVAHSYVTAGLDVDHGPGADGYVNPTEYHPLRNPADEKSAAVPAYFDRFTAYKNRNSGAWFRGFNQVLRGAVLADNAVGVTFASSLNAMEGGLIVGESANVGTPPNWEKRGAEGRSLPLPQQADFPIRGFEFYDGTVRASGVTFANFLPSALRPAGALGYRRQNHYPLSPVNAAENLRFVEANRVYFETPLGEADGDKSATFLDLSGSVTGQAGRSVVASNPLLFDSSCTRRAEWNAYICDKPYGRLWLDDVERGGVGSVTLRRADGATAVLAGTPGARALFSTTAPARLNYTATLARGLPRHLRLGINDRVPGDWVRLDLAVPYEPVIYRDWWIDARSRLKRVSRQALDATNGEGYAWENGTLFLKLSVQPGRTYAALDLCRTNLCQ</sequence>
<dbReference type="PANTHER" id="PTHR46769:SF2">
    <property type="entry name" value="FIBROCYSTIN-L ISOFORM 2 PRECURSOR-RELATED"/>
    <property type="match status" value="1"/>
</dbReference>
<evidence type="ECO:0000259" key="5">
    <source>
        <dbReference type="PROSITE" id="PS51484"/>
    </source>
</evidence>
<dbReference type="SMART" id="SM01225">
    <property type="entry name" value="G8"/>
    <property type="match status" value="1"/>
</dbReference>
<comment type="subcellular location">
    <subcellularLocation>
        <location evidence="1">Cell membrane</location>
    </subcellularLocation>
</comment>
<dbReference type="AlphaFoldDB" id="A0A1W1V9Q1"/>
<dbReference type="InterPro" id="IPR052387">
    <property type="entry name" value="Fibrocystin"/>
</dbReference>
<dbReference type="InterPro" id="IPR011050">
    <property type="entry name" value="Pectin_lyase_fold/virulence"/>
</dbReference>
<dbReference type="Pfam" id="PF24606">
    <property type="entry name" value="CEMIP_beta-hel"/>
    <property type="match status" value="1"/>
</dbReference>
<accession>A0A1W1V9Q1</accession>
<keyword evidence="3" id="KW-0732">Signal</keyword>
<name>A0A1W1V9Q1_9DEIO</name>
<dbReference type="Gene3D" id="2.160.20.10">
    <property type="entry name" value="Single-stranded right-handed beta-helix, Pectin lyase-like"/>
    <property type="match status" value="1"/>
</dbReference>
<proteinExistence type="predicted"/>
<dbReference type="Pfam" id="PF10162">
    <property type="entry name" value="G8"/>
    <property type="match status" value="1"/>
</dbReference>
<keyword evidence="7" id="KW-1185">Reference proteome</keyword>
<dbReference type="STRING" id="695939.SAMN00790413_00619"/>
<evidence type="ECO:0000256" key="1">
    <source>
        <dbReference type="ARBA" id="ARBA00004236"/>
    </source>
</evidence>
<evidence type="ECO:0000256" key="3">
    <source>
        <dbReference type="ARBA" id="ARBA00022729"/>
    </source>
</evidence>
<protein>
    <submittedName>
        <fullName evidence="6">G8 domain-containing protein</fullName>
    </submittedName>
</protein>
<dbReference type="PANTHER" id="PTHR46769">
    <property type="entry name" value="POLYCYSTIC KIDNEY AND HEPATIC DISEASE 1 (AUTOSOMAL RECESSIVE)-LIKE 1"/>
    <property type="match status" value="1"/>
</dbReference>
<keyword evidence="4" id="KW-0325">Glycoprotein</keyword>
<evidence type="ECO:0000313" key="7">
    <source>
        <dbReference type="Proteomes" id="UP000192582"/>
    </source>
</evidence>
<organism evidence="6 7">
    <name type="scientific">Deinococcus hopiensis KR-140</name>
    <dbReference type="NCBI Taxonomy" id="695939"/>
    <lineage>
        <taxon>Bacteria</taxon>
        <taxon>Thermotogati</taxon>
        <taxon>Deinococcota</taxon>
        <taxon>Deinococci</taxon>
        <taxon>Deinococcales</taxon>
        <taxon>Deinococcaceae</taxon>
        <taxon>Deinococcus</taxon>
    </lineage>
</organism>
<dbReference type="EMBL" id="FWWU01000009">
    <property type="protein sequence ID" value="SMB90015.1"/>
    <property type="molecule type" value="Genomic_DNA"/>
</dbReference>
<evidence type="ECO:0000313" key="6">
    <source>
        <dbReference type="EMBL" id="SMB90015.1"/>
    </source>
</evidence>
<gene>
    <name evidence="6" type="ORF">SAMN00790413_00619</name>
</gene>
<feature type="domain" description="G8" evidence="5">
    <location>
        <begin position="1"/>
        <end position="109"/>
    </location>
</feature>
<dbReference type="InterPro" id="IPR019316">
    <property type="entry name" value="G8_domain"/>
</dbReference>
<dbReference type="InterPro" id="IPR012334">
    <property type="entry name" value="Pectin_lyas_fold"/>
</dbReference>
<dbReference type="PROSITE" id="PS51484">
    <property type="entry name" value="G8"/>
    <property type="match status" value="1"/>
</dbReference>
<dbReference type="InterPro" id="IPR055401">
    <property type="entry name" value="CEMIP_beta-hel_dom"/>
</dbReference>
<keyword evidence="2" id="KW-1003">Cell membrane</keyword>
<reference evidence="6 7" key="1">
    <citation type="submission" date="2017-04" db="EMBL/GenBank/DDBJ databases">
        <authorList>
            <person name="Afonso C.L."/>
            <person name="Miller P.J."/>
            <person name="Scott M.A."/>
            <person name="Spackman E."/>
            <person name="Goraichik I."/>
            <person name="Dimitrov K.M."/>
            <person name="Suarez D.L."/>
            <person name="Swayne D.E."/>
        </authorList>
    </citation>
    <scope>NUCLEOTIDE SEQUENCE [LARGE SCALE GENOMIC DNA]</scope>
    <source>
        <strain evidence="6 7">KR-140</strain>
    </source>
</reference>